<protein>
    <recommendedName>
        <fullName evidence="3 10">Catalase</fullName>
        <ecNumber evidence="3 10">1.11.1.6</ecNumber>
    </recommendedName>
</protein>
<comment type="cofactor">
    <cofactor evidence="1 10 12">
        <name>heme</name>
        <dbReference type="ChEBI" id="CHEBI:30413"/>
    </cofactor>
</comment>
<dbReference type="PROSITE" id="PS00438">
    <property type="entry name" value="CATALASE_2"/>
    <property type="match status" value="1"/>
</dbReference>
<dbReference type="InterPro" id="IPR002226">
    <property type="entry name" value="Catalase_haem_BS"/>
</dbReference>
<reference evidence="16" key="2">
    <citation type="journal article" date="2023" name="IMA Fungus">
        <title>Comparative genomic study of the Penicillium genus elucidates a diverse pangenome and 15 lateral gene transfer events.</title>
        <authorList>
            <person name="Petersen C."/>
            <person name="Sorensen T."/>
            <person name="Nielsen M.R."/>
            <person name="Sondergaard T.E."/>
            <person name="Sorensen J.L."/>
            <person name="Fitzpatrick D.A."/>
            <person name="Frisvad J.C."/>
            <person name="Nielsen K.L."/>
        </authorList>
    </citation>
    <scope>NUCLEOTIDE SEQUENCE</scope>
    <source>
        <strain evidence="16">IBT 15544</strain>
    </source>
</reference>
<evidence type="ECO:0000256" key="13">
    <source>
        <dbReference type="RuleBase" id="RU000498"/>
    </source>
</evidence>
<accession>A0A9W9SZK6</accession>
<dbReference type="InterPro" id="IPR024708">
    <property type="entry name" value="Catalase_AS"/>
</dbReference>
<dbReference type="FunFam" id="2.40.180.10:FF:000003">
    <property type="entry name" value="Catalase"/>
    <property type="match status" value="1"/>
</dbReference>
<keyword evidence="17" id="KW-1185">Reference proteome</keyword>
<dbReference type="InterPro" id="IPR011614">
    <property type="entry name" value="Catalase_core"/>
</dbReference>
<dbReference type="GO" id="GO:0004096">
    <property type="term" value="F:catalase activity"/>
    <property type="evidence" value="ECO:0007669"/>
    <property type="project" value="UniProtKB-UniRule"/>
</dbReference>
<sequence>MASHIVGGLRKASDAVQQTISKDKKVIDLQHDMVNINSKLPMTADHGVKVENTDQWLRVVDDKHTGPSLLEDQLAREKITRFDHERIPERVVHARGTGAFGNFKLHKSIADLSYAGILTDTSRNTPVFVRFSTVQGSRGSADTVRDVRGFAVKFYTDEGNWDIVGNNIPVFFIQDAIKFPDFVHAVKPEPHNEVPQGQTAHNNFWDFVYLHPEATHMVMWAMSDRAIPRSFRMMQGFGVNTFTLINKAGKCHFVKFHFIPQLGVHSLVWDEALKINGQDPDFHRKDLMDAIDNKAYPKWDFAIQVIPEEKQDAFEFDVLDATKIWPEDLVPLQVIGQLELNRNVDEFFPQTEQVAFCTSHIVPGIDFSDDPLLQGRNFSYFDTQISRLGVNWEELPINRPVCPVLNHNRDGKSRHRITQGAVNYWPNRFEACPPTSATGEAGGFQSFPAMVGGQKRRALSEKFGDHFTQPQLFYNSLSEHEKLHVRKALSFELDHCDDPTVYTRFAGHRLAEIDLALAQAVAEVVGAPVPERATSTNPGKKAPRLSQTEFVPSTPSIASRRIAILIGDGFDAVAFNGLRAAILAARAQPIVIGTKRSRIYADGEKAYVAAGVGIVPDHQLYGVRSTLFDATFIPGGSHIKTLSQDGQVRHWVAETFGHLKALGASGDATGLVKESLAAAPGLQIASSGPIEWYGVVTIGGIQKPENFKETVDIVSGAKDFVGMFFYQIAHHRNYQRELDGLAAVVPF</sequence>
<dbReference type="GO" id="GO:0070301">
    <property type="term" value="P:cellular response to hydrogen peroxide"/>
    <property type="evidence" value="ECO:0007669"/>
    <property type="project" value="UniProtKB-ARBA"/>
</dbReference>
<name>A0A9W9SZK6_9EURO</name>
<evidence type="ECO:0000256" key="1">
    <source>
        <dbReference type="ARBA" id="ARBA00001971"/>
    </source>
</evidence>
<dbReference type="InterPro" id="IPR020835">
    <property type="entry name" value="Catalase_sf"/>
</dbReference>
<dbReference type="PROSITE" id="PS00437">
    <property type="entry name" value="CATALASE_1"/>
    <property type="match status" value="1"/>
</dbReference>
<dbReference type="GO" id="GO:0005829">
    <property type="term" value="C:cytosol"/>
    <property type="evidence" value="ECO:0007669"/>
    <property type="project" value="TreeGrafter"/>
</dbReference>
<evidence type="ECO:0000256" key="11">
    <source>
        <dbReference type="PIRSR" id="PIRSR038927-1"/>
    </source>
</evidence>
<evidence type="ECO:0000256" key="6">
    <source>
        <dbReference type="ARBA" id="ARBA00022723"/>
    </source>
</evidence>
<dbReference type="GO" id="GO:0042744">
    <property type="term" value="P:hydrogen peroxide catabolic process"/>
    <property type="evidence" value="ECO:0007669"/>
    <property type="project" value="UniProtKB-UniRule"/>
</dbReference>
<dbReference type="Proteomes" id="UP001150904">
    <property type="component" value="Unassembled WGS sequence"/>
</dbReference>
<dbReference type="Pfam" id="PF06628">
    <property type="entry name" value="Catalase-rel"/>
    <property type="match status" value="1"/>
</dbReference>
<keyword evidence="4 10" id="KW-0575">Peroxidase</keyword>
<evidence type="ECO:0000259" key="15">
    <source>
        <dbReference type="SMART" id="SM01060"/>
    </source>
</evidence>
<dbReference type="EMBL" id="JAPQKR010000012">
    <property type="protein sequence ID" value="KAJ5203867.1"/>
    <property type="molecule type" value="Genomic_DNA"/>
</dbReference>
<evidence type="ECO:0000256" key="12">
    <source>
        <dbReference type="PIRSR" id="PIRSR038927-2"/>
    </source>
</evidence>
<evidence type="ECO:0000256" key="3">
    <source>
        <dbReference type="ARBA" id="ARBA00012314"/>
    </source>
</evidence>
<dbReference type="SUPFAM" id="SSF56634">
    <property type="entry name" value="Heme-dependent catalase-like"/>
    <property type="match status" value="1"/>
</dbReference>
<comment type="catalytic activity">
    <reaction evidence="10 13">
        <text>2 H2O2 = O2 + 2 H2O</text>
        <dbReference type="Rhea" id="RHEA:20309"/>
        <dbReference type="ChEBI" id="CHEBI:15377"/>
        <dbReference type="ChEBI" id="CHEBI:15379"/>
        <dbReference type="ChEBI" id="CHEBI:16240"/>
        <dbReference type="EC" id="1.11.1.6"/>
    </reaction>
</comment>
<feature type="binding site" description="axial binding residue" evidence="12">
    <location>
        <position position="380"/>
    </location>
    <ligand>
        <name>heme</name>
        <dbReference type="ChEBI" id="CHEBI:30413"/>
    </ligand>
    <ligandPart>
        <name>Fe</name>
        <dbReference type="ChEBI" id="CHEBI:18248"/>
    </ligandPart>
</feature>
<dbReference type="CDD" id="cd03132">
    <property type="entry name" value="GATase1_catalase"/>
    <property type="match status" value="1"/>
</dbReference>
<comment type="function">
    <text evidence="10">Occurs in almost all aerobically respiring organisms and serves to protect cells from the toxic effects of hydrogen peroxide.</text>
</comment>
<gene>
    <name evidence="16" type="ORF">N7498_004746</name>
</gene>
<feature type="domain" description="Catalase core" evidence="15">
    <location>
        <begin position="43"/>
        <end position="433"/>
    </location>
</feature>
<keyword evidence="8 10" id="KW-0408">Iron</keyword>
<evidence type="ECO:0000256" key="8">
    <source>
        <dbReference type="ARBA" id="ARBA00023004"/>
    </source>
</evidence>
<keyword evidence="9 10" id="KW-0376">Hydrogen peroxide</keyword>
<dbReference type="GO" id="GO:0046872">
    <property type="term" value="F:metal ion binding"/>
    <property type="evidence" value="ECO:0007669"/>
    <property type="project" value="UniProtKB-KW"/>
</dbReference>
<evidence type="ECO:0000256" key="2">
    <source>
        <dbReference type="ARBA" id="ARBA00005329"/>
    </source>
</evidence>
<evidence type="ECO:0000256" key="5">
    <source>
        <dbReference type="ARBA" id="ARBA00022617"/>
    </source>
</evidence>
<dbReference type="GO" id="GO:0020037">
    <property type="term" value="F:heme binding"/>
    <property type="evidence" value="ECO:0007669"/>
    <property type="project" value="UniProtKB-UniRule"/>
</dbReference>
<evidence type="ECO:0000313" key="16">
    <source>
        <dbReference type="EMBL" id="KAJ5203867.1"/>
    </source>
</evidence>
<evidence type="ECO:0000256" key="14">
    <source>
        <dbReference type="RuleBase" id="RU004142"/>
    </source>
</evidence>
<dbReference type="SMART" id="SM01060">
    <property type="entry name" value="Catalase"/>
    <property type="match status" value="1"/>
</dbReference>
<dbReference type="PANTHER" id="PTHR42821:SF1">
    <property type="entry name" value="CATALASE-B"/>
    <property type="match status" value="1"/>
</dbReference>
<dbReference type="PRINTS" id="PR00067">
    <property type="entry name" value="CATALASE"/>
</dbReference>
<dbReference type="InterPro" id="IPR043156">
    <property type="entry name" value="Catalase_clade2_helical"/>
</dbReference>
<dbReference type="InterPro" id="IPR041399">
    <property type="entry name" value="Catalase_large_C"/>
</dbReference>
<dbReference type="RefSeq" id="XP_058308346.1">
    <property type="nucleotide sequence ID" value="XM_058451808.1"/>
</dbReference>
<comment type="similarity">
    <text evidence="2 10 13">Belongs to the catalase family.</text>
</comment>
<evidence type="ECO:0000256" key="4">
    <source>
        <dbReference type="ARBA" id="ARBA00022559"/>
    </source>
</evidence>
<keyword evidence="6 10" id="KW-0479">Metal-binding</keyword>
<dbReference type="GeneID" id="83179109"/>
<dbReference type="Gene3D" id="3.40.50.880">
    <property type="match status" value="1"/>
</dbReference>
<comment type="caution">
    <text evidence="16">The sequence shown here is derived from an EMBL/GenBank/DDBJ whole genome shotgun (WGS) entry which is preliminary data.</text>
</comment>
<reference evidence="16" key="1">
    <citation type="submission" date="2022-12" db="EMBL/GenBank/DDBJ databases">
        <authorList>
            <person name="Petersen C."/>
        </authorList>
    </citation>
    <scope>NUCLEOTIDE SEQUENCE</scope>
    <source>
        <strain evidence="16">IBT 15544</strain>
    </source>
</reference>
<dbReference type="OrthoDB" id="6880011at2759"/>
<dbReference type="SUPFAM" id="SSF52317">
    <property type="entry name" value="Class I glutamine amidotransferase-like"/>
    <property type="match status" value="1"/>
</dbReference>
<keyword evidence="5 10" id="KW-0349">Heme</keyword>
<dbReference type="Gene3D" id="2.40.180.10">
    <property type="entry name" value="Catalase core domain"/>
    <property type="match status" value="1"/>
</dbReference>
<keyword evidence="7 10" id="KW-0560">Oxidoreductase</keyword>
<evidence type="ECO:0000256" key="10">
    <source>
        <dbReference type="PIRNR" id="PIRNR038927"/>
    </source>
</evidence>
<dbReference type="InterPro" id="IPR010582">
    <property type="entry name" value="Catalase_immune_responsive"/>
</dbReference>
<feature type="active site" evidence="11">
    <location>
        <position position="166"/>
    </location>
</feature>
<dbReference type="InterPro" id="IPR029062">
    <property type="entry name" value="Class_I_gatase-like"/>
</dbReference>
<dbReference type="Pfam" id="PF00199">
    <property type="entry name" value="Catalase"/>
    <property type="match status" value="1"/>
</dbReference>
<proteinExistence type="inferred from homology"/>
<dbReference type="Gene3D" id="1.20.1370.20">
    <property type="match status" value="1"/>
</dbReference>
<comment type="function">
    <text evidence="14">Catalyzes the degradation of hydrogen peroxide (H(2)O(2)) generated by peroxisomal oxidases to water and oxygen, thereby protecting cells from the toxic effects of hydrogen peroxide.</text>
</comment>
<dbReference type="AlphaFoldDB" id="A0A9W9SZK6"/>
<dbReference type="PIRSF" id="PIRSF038927">
    <property type="entry name" value="Catalase_clade2"/>
    <property type="match status" value="1"/>
</dbReference>
<organism evidence="16 17">
    <name type="scientific">Penicillium cinerascens</name>
    <dbReference type="NCBI Taxonomy" id="70096"/>
    <lineage>
        <taxon>Eukaryota</taxon>
        <taxon>Fungi</taxon>
        <taxon>Dikarya</taxon>
        <taxon>Ascomycota</taxon>
        <taxon>Pezizomycotina</taxon>
        <taxon>Eurotiomycetes</taxon>
        <taxon>Eurotiomycetidae</taxon>
        <taxon>Eurotiales</taxon>
        <taxon>Aspergillaceae</taxon>
        <taxon>Penicillium</taxon>
    </lineage>
</organism>
<dbReference type="EC" id="1.11.1.6" evidence="3 10"/>
<evidence type="ECO:0000256" key="9">
    <source>
        <dbReference type="ARBA" id="ARBA00023324"/>
    </source>
</evidence>
<dbReference type="PROSITE" id="PS51402">
    <property type="entry name" value="CATALASE_3"/>
    <property type="match status" value="1"/>
</dbReference>
<evidence type="ECO:0000256" key="7">
    <source>
        <dbReference type="ARBA" id="ARBA00023002"/>
    </source>
</evidence>
<dbReference type="InterPro" id="IPR024712">
    <property type="entry name" value="Catalase_clade2"/>
</dbReference>
<feature type="active site" evidence="11">
    <location>
        <position position="93"/>
    </location>
</feature>
<evidence type="ECO:0000313" key="17">
    <source>
        <dbReference type="Proteomes" id="UP001150904"/>
    </source>
</evidence>
<dbReference type="PANTHER" id="PTHR42821">
    <property type="entry name" value="CATALASE"/>
    <property type="match status" value="1"/>
</dbReference>
<dbReference type="InterPro" id="IPR018028">
    <property type="entry name" value="Catalase"/>
</dbReference>